<organism evidence="3 4">
    <name type="scientific">Thiohalorhabdus methylotrophus</name>
    <dbReference type="NCBI Taxonomy" id="3242694"/>
    <lineage>
        <taxon>Bacteria</taxon>
        <taxon>Pseudomonadati</taxon>
        <taxon>Pseudomonadota</taxon>
        <taxon>Gammaproteobacteria</taxon>
        <taxon>Thiohalorhabdales</taxon>
        <taxon>Thiohalorhabdaceae</taxon>
        <taxon>Thiohalorhabdus</taxon>
    </lineage>
</organism>
<comment type="caution">
    <text evidence="3">The sequence shown here is derived from an EMBL/GenBank/DDBJ whole genome shotgun (WGS) entry which is preliminary data.</text>
</comment>
<feature type="transmembrane region" description="Helical" evidence="1">
    <location>
        <begin position="122"/>
        <end position="140"/>
    </location>
</feature>
<proteinExistence type="predicted"/>
<keyword evidence="1" id="KW-1133">Transmembrane helix</keyword>
<gene>
    <name evidence="3" type="ORF">ACERLL_06245</name>
</gene>
<dbReference type="EMBL" id="JBGUAW010000004">
    <property type="protein sequence ID" value="MFA9460427.1"/>
    <property type="molecule type" value="Genomic_DNA"/>
</dbReference>
<evidence type="ECO:0000259" key="2">
    <source>
        <dbReference type="Pfam" id="PF00892"/>
    </source>
</evidence>
<protein>
    <submittedName>
        <fullName evidence="3">EamA family transporter</fullName>
    </submittedName>
</protein>
<dbReference type="Gene3D" id="1.10.3730.20">
    <property type="match status" value="1"/>
</dbReference>
<dbReference type="SUPFAM" id="SSF103481">
    <property type="entry name" value="Multidrug resistance efflux transporter EmrE"/>
    <property type="match status" value="1"/>
</dbReference>
<evidence type="ECO:0000313" key="4">
    <source>
        <dbReference type="Proteomes" id="UP001575181"/>
    </source>
</evidence>
<dbReference type="Pfam" id="PF00892">
    <property type="entry name" value="EamA"/>
    <property type="match status" value="1"/>
</dbReference>
<evidence type="ECO:0000256" key="1">
    <source>
        <dbReference type="SAM" id="Phobius"/>
    </source>
</evidence>
<feature type="domain" description="EamA" evidence="2">
    <location>
        <begin position="2"/>
        <end position="139"/>
    </location>
</feature>
<keyword evidence="1" id="KW-0472">Membrane</keyword>
<accession>A0ABV4TSX2</accession>
<dbReference type="InterPro" id="IPR037185">
    <property type="entry name" value="EmrE-like"/>
</dbReference>
<sequence length="141" mass="14915">MNWILLAVLTAFFYGAYNVFIKVASGHINQIVGALVLQIVAALVGGVILGYLRFTHASLEVSSKGFLFAVLAGLFVGLAEITSFFVFSRGVPAAIGIPIIIGGSVAFGALMGVFFLKEHFQWVHVLGLLMVTGGVVLLTSQ</sequence>
<name>A0ABV4TSX2_9GAMM</name>
<feature type="transmembrane region" description="Helical" evidence="1">
    <location>
        <begin position="28"/>
        <end position="54"/>
    </location>
</feature>
<feature type="transmembrane region" description="Helical" evidence="1">
    <location>
        <begin position="93"/>
        <end position="115"/>
    </location>
</feature>
<keyword evidence="1" id="KW-0812">Transmembrane</keyword>
<reference evidence="3 4" key="1">
    <citation type="submission" date="2024-08" db="EMBL/GenBank/DDBJ databases">
        <title>Whole-genome sequencing of halo(alkali)philic microorganisms from hypersaline lakes.</title>
        <authorList>
            <person name="Sorokin D.Y."/>
            <person name="Merkel A.Y."/>
            <person name="Messina E."/>
            <person name="Yakimov M."/>
        </authorList>
    </citation>
    <scope>NUCLEOTIDE SEQUENCE [LARGE SCALE GENOMIC DNA]</scope>
    <source>
        <strain evidence="3 4">Cl-TMA</strain>
    </source>
</reference>
<dbReference type="RefSeq" id="WP_373655214.1">
    <property type="nucleotide sequence ID" value="NZ_JBGUAW010000004.1"/>
</dbReference>
<dbReference type="InterPro" id="IPR000620">
    <property type="entry name" value="EamA_dom"/>
</dbReference>
<feature type="transmembrane region" description="Helical" evidence="1">
    <location>
        <begin position="66"/>
        <end position="87"/>
    </location>
</feature>
<dbReference type="Proteomes" id="UP001575181">
    <property type="component" value="Unassembled WGS sequence"/>
</dbReference>
<keyword evidence="4" id="KW-1185">Reference proteome</keyword>
<evidence type="ECO:0000313" key="3">
    <source>
        <dbReference type="EMBL" id="MFA9460427.1"/>
    </source>
</evidence>